<dbReference type="Pfam" id="PF01661">
    <property type="entry name" value="Macro"/>
    <property type="match status" value="1"/>
</dbReference>
<proteinExistence type="predicted"/>
<name>A0ABX5LJY8_9BACT</name>
<dbReference type="PANTHER" id="PTHR11106">
    <property type="entry name" value="GANGLIOSIDE INDUCED DIFFERENTIATION ASSOCIATED PROTEIN 2-RELATED"/>
    <property type="match status" value="1"/>
</dbReference>
<organism evidence="2 3">
    <name type="scientific">Hallerella porci</name>
    <dbReference type="NCBI Taxonomy" id="1945871"/>
    <lineage>
        <taxon>Bacteria</taxon>
        <taxon>Pseudomonadati</taxon>
        <taxon>Fibrobacterota</taxon>
        <taxon>Fibrobacteria</taxon>
        <taxon>Fibrobacterales</taxon>
        <taxon>Fibrobacteraceae</taxon>
        <taxon>Hallerella</taxon>
    </lineage>
</organism>
<comment type="caution">
    <text evidence="2">The sequence shown here is derived from an EMBL/GenBank/DDBJ whole genome shotgun (WGS) entry which is preliminary data.</text>
</comment>
<dbReference type="Proteomes" id="UP000245523">
    <property type="component" value="Unassembled WGS sequence"/>
</dbReference>
<sequence>MPLKIIQNDITKVSADAIVNSANPFPICGGSTESCIYEAAGYDELLKAREKIGKMQVCEVSHTSAFSLCAKYIIHVVSPRWNEGESGEKFALRFCYERALQEALSLGCKSVAFPLLSSGVYKFPKKIALQIAKDSIEDFLKNENSLNVFLVLYDDNSIKASEKLSLAIQRYIDDNFESDEKSIKSVIFENENAVLGAPEIYQKCQKCTLEEAPVFRKLKNIESELEERLDAKSDTFQQRLYYYIQKKNLDDKTVYTRATLDRRHFAKIRKDVNYRPQKATVFALAVSLKLDLDETEDLLSRAGFAFSNSSYADLIVQFFIEHQIYDIGYINDELIKRKEKALGAI</sequence>
<dbReference type="PANTHER" id="PTHR11106:SF27">
    <property type="entry name" value="MACRO DOMAIN-CONTAINING PROTEIN"/>
    <property type="match status" value="1"/>
</dbReference>
<dbReference type="SMART" id="SM00506">
    <property type="entry name" value="A1pp"/>
    <property type="match status" value="1"/>
</dbReference>
<dbReference type="EMBL" id="QGHD01000015">
    <property type="protein sequence ID" value="PWK97311.1"/>
    <property type="molecule type" value="Genomic_DNA"/>
</dbReference>
<dbReference type="PROSITE" id="PS51154">
    <property type="entry name" value="MACRO"/>
    <property type="match status" value="1"/>
</dbReference>
<dbReference type="SUPFAM" id="SSF52949">
    <property type="entry name" value="Macro domain-like"/>
    <property type="match status" value="1"/>
</dbReference>
<dbReference type="Gene3D" id="3.40.220.10">
    <property type="entry name" value="Leucine Aminopeptidase, subunit E, domain 1"/>
    <property type="match status" value="1"/>
</dbReference>
<accession>A0ABX5LJY8</accession>
<keyword evidence="3" id="KW-1185">Reference proteome</keyword>
<gene>
    <name evidence="2" type="ORF">B0H50_11530</name>
</gene>
<evidence type="ECO:0000259" key="1">
    <source>
        <dbReference type="PROSITE" id="PS51154"/>
    </source>
</evidence>
<feature type="domain" description="Macro" evidence="1">
    <location>
        <begin position="1"/>
        <end position="169"/>
    </location>
</feature>
<reference evidence="2 3" key="1">
    <citation type="submission" date="2018-05" db="EMBL/GenBank/DDBJ databases">
        <title>Animal gut microbial communities from fecal samples from Wisconsin, USA.</title>
        <authorList>
            <person name="Neumann A."/>
        </authorList>
    </citation>
    <scope>NUCLEOTIDE SEQUENCE [LARGE SCALE GENOMIC DNA]</scope>
    <source>
        <strain evidence="2 3">UWS4</strain>
    </source>
</reference>
<dbReference type="InterPro" id="IPR002589">
    <property type="entry name" value="Macro_dom"/>
</dbReference>
<protein>
    <submittedName>
        <fullName evidence="2">O-acetyl-ADP-ribose deacetylase (Regulator of RNase III)</fullName>
    </submittedName>
</protein>
<dbReference type="RefSeq" id="WP_106198905.1">
    <property type="nucleotide sequence ID" value="NZ_QGHD01000015.1"/>
</dbReference>
<dbReference type="InterPro" id="IPR043472">
    <property type="entry name" value="Macro_dom-like"/>
</dbReference>
<evidence type="ECO:0000313" key="2">
    <source>
        <dbReference type="EMBL" id="PWK97311.1"/>
    </source>
</evidence>
<evidence type="ECO:0000313" key="3">
    <source>
        <dbReference type="Proteomes" id="UP000245523"/>
    </source>
</evidence>